<sequence>MMNYFKDVNPNWIDESFDLRKREDPDAKSKKLYEDLVKWLLDKKELPNGNIIKVEDEVVWIDKYGTYEVRIEILNGGKSLYRVGLGSDYIGASVYWAIKAKIGKEEIVDFLKISRTIGGHMFFPRWIKDYTTTNNEFHHSLSINKAKGGRNDFYDRFDLFLFDLNSWYLGKESKLKDVYDKNKIWLNQFETFPQFISFFKLDGFTNGNKNENKILIKNLLTFNPEKKIIAYLDNNNSTIPTEKVAYIDYARHSNSVILLRNNK</sequence>
<dbReference type="EMBL" id="BMLG01000005">
    <property type="protein sequence ID" value="GGM29658.1"/>
    <property type="molecule type" value="Genomic_DNA"/>
</dbReference>
<accession>A0A917WUF4</accession>
<gene>
    <name evidence="1" type="ORF">GCM10011351_14740</name>
</gene>
<dbReference type="Pfam" id="PF22507">
    <property type="entry name" value="DUF6994"/>
    <property type="match status" value="1"/>
</dbReference>
<proteinExistence type="predicted"/>
<name>A0A917WUF4_9BACI</name>
<evidence type="ECO:0000313" key="1">
    <source>
        <dbReference type="EMBL" id="GGM29658.1"/>
    </source>
</evidence>
<dbReference type="Proteomes" id="UP000618460">
    <property type="component" value="Unassembled WGS sequence"/>
</dbReference>
<comment type="caution">
    <text evidence="1">The sequence shown here is derived from an EMBL/GenBank/DDBJ whole genome shotgun (WGS) entry which is preliminary data.</text>
</comment>
<dbReference type="InterPro" id="IPR054263">
    <property type="entry name" value="DUF6994"/>
</dbReference>
<dbReference type="OrthoDB" id="7619731at2"/>
<protein>
    <submittedName>
        <fullName evidence="1">Uncharacterized protein</fullName>
    </submittedName>
</protein>
<reference evidence="1" key="1">
    <citation type="journal article" date="2014" name="Int. J. Syst. Evol. Microbiol.">
        <title>Complete genome sequence of Corynebacterium casei LMG S-19264T (=DSM 44701T), isolated from a smear-ripened cheese.</title>
        <authorList>
            <consortium name="US DOE Joint Genome Institute (JGI-PGF)"/>
            <person name="Walter F."/>
            <person name="Albersmeier A."/>
            <person name="Kalinowski J."/>
            <person name="Ruckert C."/>
        </authorList>
    </citation>
    <scope>NUCLEOTIDE SEQUENCE</scope>
    <source>
        <strain evidence="1">CGMCC 1.6333</strain>
    </source>
</reference>
<keyword evidence="2" id="KW-1185">Reference proteome</keyword>
<evidence type="ECO:0000313" key="2">
    <source>
        <dbReference type="Proteomes" id="UP000618460"/>
    </source>
</evidence>
<organism evidence="1 2">
    <name type="scientific">Paraliobacillus quinghaiensis</name>
    <dbReference type="NCBI Taxonomy" id="470815"/>
    <lineage>
        <taxon>Bacteria</taxon>
        <taxon>Bacillati</taxon>
        <taxon>Bacillota</taxon>
        <taxon>Bacilli</taxon>
        <taxon>Bacillales</taxon>
        <taxon>Bacillaceae</taxon>
        <taxon>Paraliobacillus</taxon>
    </lineage>
</organism>
<dbReference type="AlphaFoldDB" id="A0A917WUF4"/>
<reference evidence="1" key="2">
    <citation type="submission" date="2020-09" db="EMBL/GenBank/DDBJ databases">
        <authorList>
            <person name="Sun Q."/>
            <person name="Zhou Y."/>
        </authorList>
    </citation>
    <scope>NUCLEOTIDE SEQUENCE</scope>
    <source>
        <strain evidence="1">CGMCC 1.6333</strain>
    </source>
</reference>